<dbReference type="EMBL" id="CDMY01000425">
    <property type="protein sequence ID" value="CEM11801.1"/>
    <property type="molecule type" value="Genomic_DNA"/>
</dbReference>
<gene>
    <name evidence="2" type="ORF">Vbra_9122</name>
</gene>
<organism evidence="2 3">
    <name type="scientific">Vitrella brassicaformis (strain CCMP3155)</name>
    <dbReference type="NCBI Taxonomy" id="1169540"/>
    <lineage>
        <taxon>Eukaryota</taxon>
        <taxon>Sar</taxon>
        <taxon>Alveolata</taxon>
        <taxon>Colpodellida</taxon>
        <taxon>Vitrellaceae</taxon>
        <taxon>Vitrella</taxon>
    </lineage>
</organism>
<protein>
    <submittedName>
        <fullName evidence="2">Uncharacterized protein</fullName>
    </submittedName>
</protein>
<dbReference type="PhylomeDB" id="A0A0G4FF26"/>
<evidence type="ECO:0000313" key="3">
    <source>
        <dbReference type="Proteomes" id="UP000041254"/>
    </source>
</evidence>
<sequence>MALVQFQFKVKVKDVRRGGSVALVIGNHTLPMSPPSPTEGRWSVCVAVPSGEHKYNYAITTPDGQIRRDDNGNDGMPMYPPERVERIDPDGEHGALHIIVDSFGKYGGKWVIVTPSHQASQAPFSSLNAIQSPTPFTALPTTHGQMTTLPNTVKIHASTHERPITIGFTDAASEATRRLCIGVACEEMTASAARHLFCQGADAKATVTVDGHRRALVQLLAKYHRAAVCAAGVLRVLLDAGAGRDADNLQYCLEKDRWDLIEVLLEPQCNWAGVVGVSLLRELAVADDQYLTPAARLRMTKAAGDRDASVLTEEDDSGMQPIHCFCQHPLRDSQCQELLIDYFVAKVGPDVVNTPDEDGERPLWYAYIDLSDGGGRDEEWEGEGEGVDEATVDRLCHHGAAQHINTPNSDGRTLLKAVAQSLAGTDTEVLVNLLEHGASLAAADAWPGAVQRAPLQTAKHRGWDDMESDSSGGGLSEPDVVVSTPTWKRVVPTPSWKRLLVDAYRSFLNVSVPRMAMRTINDALRPSRSLTASLTRTIPLRTNSITLPVDVLTTVGQFMHHRPHIHIGDQPVGDRTNRTVDQYVREAKRMIMTQEDGNARLLGGHGRPPLRCFAVRGEADRCMGICEMLYRAVRAEATRWDIRVTIQRPHSSDDEILENFAIVKRDTARQQAGEKAMEAGMAP</sequence>
<dbReference type="Proteomes" id="UP000041254">
    <property type="component" value="Unassembled WGS sequence"/>
</dbReference>
<dbReference type="AlphaFoldDB" id="A0A0G4FF26"/>
<dbReference type="SUPFAM" id="SSF48403">
    <property type="entry name" value="Ankyrin repeat"/>
    <property type="match status" value="1"/>
</dbReference>
<proteinExistence type="predicted"/>
<evidence type="ECO:0000313" key="2">
    <source>
        <dbReference type="EMBL" id="CEM11801.1"/>
    </source>
</evidence>
<dbReference type="VEuPathDB" id="CryptoDB:Vbra_9122"/>
<dbReference type="InterPro" id="IPR036770">
    <property type="entry name" value="Ankyrin_rpt-contain_sf"/>
</dbReference>
<dbReference type="Gene3D" id="1.25.40.20">
    <property type="entry name" value="Ankyrin repeat-containing domain"/>
    <property type="match status" value="1"/>
</dbReference>
<reference evidence="2 3" key="1">
    <citation type="submission" date="2014-11" db="EMBL/GenBank/DDBJ databases">
        <authorList>
            <person name="Zhu J."/>
            <person name="Qi W."/>
            <person name="Song R."/>
        </authorList>
    </citation>
    <scope>NUCLEOTIDE SEQUENCE [LARGE SCALE GENOMIC DNA]</scope>
</reference>
<name>A0A0G4FF26_VITBC</name>
<dbReference type="InParanoid" id="A0A0G4FF26"/>
<feature type="region of interest" description="Disordered" evidence="1">
    <location>
        <begin position="456"/>
        <end position="479"/>
    </location>
</feature>
<accession>A0A0G4FF26</accession>
<evidence type="ECO:0000256" key="1">
    <source>
        <dbReference type="SAM" id="MobiDB-lite"/>
    </source>
</evidence>
<keyword evidence="3" id="KW-1185">Reference proteome</keyword>